<keyword evidence="5" id="KW-0808">Transferase</keyword>
<proteinExistence type="predicted"/>
<evidence type="ECO:0000256" key="1">
    <source>
        <dbReference type="ARBA" id="ARBA00023015"/>
    </source>
</evidence>
<dbReference type="HOGENOM" id="CLU_060699_1_4_5"/>
<feature type="domain" description="HTH deoR-type" evidence="4">
    <location>
        <begin position="14"/>
        <end position="69"/>
    </location>
</feature>
<dbReference type="InterPro" id="IPR001034">
    <property type="entry name" value="DeoR_HTH"/>
</dbReference>
<dbReference type="SUPFAM" id="SSF46785">
    <property type="entry name" value="Winged helix' DNA-binding domain"/>
    <property type="match status" value="1"/>
</dbReference>
<keyword evidence="5" id="KW-0418">Kinase</keyword>
<dbReference type="SMART" id="SM01134">
    <property type="entry name" value="DeoRC"/>
    <property type="match status" value="1"/>
</dbReference>
<evidence type="ECO:0000259" key="4">
    <source>
        <dbReference type="PROSITE" id="PS51000"/>
    </source>
</evidence>
<keyword evidence="2" id="KW-0238">DNA-binding</keyword>
<name>A0A011TEU3_9HYPH</name>
<dbReference type="InterPro" id="IPR037171">
    <property type="entry name" value="NagB/RpiA_transferase-like"/>
</dbReference>
<evidence type="ECO:0000313" key="7">
    <source>
        <dbReference type="Proteomes" id="UP000019849"/>
    </source>
</evidence>
<evidence type="ECO:0000256" key="3">
    <source>
        <dbReference type="ARBA" id="ARBA00023163"/>
    </source>
</evidence>
<dbReference type="PANTHER" id="PTHR30363:SF44">
    <property type="entry name" value="AGA OPERON TRANSCRIPTIONAL REPRESSOR-RELATED"/>
    <property type="match status" value="1"/>
</dbReference>
<dbReference type="STRING" id="69279.BG36_14865"/>
<dbReference type="Gene3D" id="1.10.10.10">
    <property type="entry name" value="Winged helix-like DNA-binding domain superfamily/Winged helix DNA-binding domain"/>
    <property type="match status" value="1"/>
</dbReference>
<dbReference type="InterPro" id="IPR050313">
    <property type="entry name" value="Carb_Metab_HTH_regulators"/>
</dbReference>
<evidence type="ECO:0000313" key="6">
    <source>
        <dbReference type="EMBL" id="TDR32876.1"/>
    </source>
</evidence>
<dbReference type="EMBL" id="SNZF01000025">
    <property type="protein sequence ID" value="TDR32876.1"/>
    <property type="molecule type" value="Genomic_DNA"/>
</dbReference>
<dbReference type="SUPFAM" id="SSF100950">
    <property type="entry name" value="NagB/RpiA/CoA transferase-like"/>
    <property type="match status" value="1"/>
</dbReference>
<dbReference type="PANTHER" id="PTHR30363">
    <property type="entry name" value="HTH-TYPE TRANSCRIPTIONAL REGULATOR SRLR-RELATED"/>
    <property type="match status" value="1"/>
</dbReference>
<dbReference type="PRINTS" id="PR00037">
    <property type="entry name" value="HTHLACR"/>
</dbReference>
<reference evidence="5 7" key="1">
    <citation type="submission" date="2014-02" db="EMBL/GenBank/DDBJ databases">
        <title>Aquamicrobium defluvii Genome sequencing.</title>
        <authorList>
            <person name="Wang X."/>
        </authorList>
    </citation>
    <scope>NUCLEOTIDE SEQUENCE [LARGE SCALE GENOMIC DNA]</scope>
    <source>
        <strain evidence="5 7">W13Z1</strain>
    </source>
</reference>
<dbReference type="GO" id="GO:0016301">
    <property type="term" value="F:kinase activity"/>
    <property type="evidence" value="ECO:0007669"/>
    <property type="project" value="UniProtKB-KW"/>
</dbReference>
<evidence type="ECO:0000313" key="5">
    <source>
        <dbReference type="EMBL" id="EXL02382.1"/>
    </source>
</evidence>
<dbReference type="Proteomes" id="UP000294958">
    <property type="component" value="Unassembled WGS sequence"/>
</dbReference>
<dbReference type="OrthoDB" id="31600at2"/>
<keyword evidence="8" id="KW-1185">Reference proteome</keyword>
<keyword evidence="1" id="KW-0805">Transcription regulation</keyword>
<evidence type="ECO:0000313" key="8">
    <source>
        <dbReference type="Proteomes" id="UP000294958"/>
    </source>
</evidence>
<dbReference type="GO" id="GO:0003677">
    <property type="term" value="F:DNA binding"/>
    <property type="evidence" value="ECO:0007669"/>
    <property type="project" value="UniProtKB-KW"/>
</dbReference>
<dbReference type="InterPro" id="IPR014036">
    <property type="entry name" value="DeoR-like_C"/>
</dbReference>
<reference evidence="6 8" key="2">
    <citation type="submission" date="2019-03" db="EMBL/GenBank/DDBJ databases">
        <title>Genomic Encyclopedia of Type Strains, Phase IV (KMG-IV): sequencing the most valuable type-strain genomes for metagenomic binning, comparative biology and taxonomic classification.</title>
        <authorList>
            <person name="Goeker M."/>
        </authorList>
    </citation>
    <scope>NUCLEOTIDE SEQUENCE [LARGE SCALE GENOMIC DNA]</scope>
    <source>
        <strain evidence="6 8">DSM 11603</strain>
    </source>
</reference>
<dbReference type="AlphaFoldDB" id="A0A011TEU3"/>
<sequence length="270" mass="29613">MNGEDNGQSGYQLAISRQRLILEALERSEVLKVSQLTSSLNVSPETIRRDLRNLEREGRLRRVYGGVVAVRDTDVKPYEARTEALRDEKEEIAGCVSRLGLGGKDKRIFIGGGSTTMSVAKHLAEGPPAIFMSNAIEIAAILNRSGRHEVELTGGKLHKNYELLTGDAVAASAGRHRFDLAITSTNAIDPDLGFLEFFESEAILHRILARHARTYVIVADHSKFGASANHVTFGHAAVSMVVTDREPQPRFCKVFADAGVELHWPGSKKI</sequence>
<organism evidence="5 7">
    <name type="scientific">Aquamicrobium defluvii</name>
    <dbReference type="NCBI Taxonomy" id="69279"/>
    <lineage>
        <taxon>Bacteria</taxon>
        <taxon>Pseudomonadati</taxon>
        <taxon>Pseudomonadota</taxon>
        <taxon>Alphaproteobacteria</taxon>
        <taxon>Hyphomicrobiales</taxon>
        <taxon>Phyllobacteriaceae</taxon>
        <taxon>Aquamicrobium</taxon>
    </lineage>
</organism>
<dbReference type="Gene3D" id="3.40.50.1360">
    <property type="match status" value="1"/>
</dbReference>
<accession>A0A011TEU3</accession>
<dbReference type="PATRIC" id="fig|69279.3.peg.4030"/>
<dbReference type="Pfam" id="PF08220">
    <property type="entry name" value="HTH_DeoR"/>
    <property type="match status" value="1"/>
</dbReference>
<dbReference type="PROSITE" id="PS51000">
    <property type="entry name" value="HTH_DEOR_2"/>
    <property type="match status" value="1"/>
</dbReference>
<dbReference type="EMBL" id="JENY01000031">
    <property type="protein sequence ID" value="EXL02382.1"/>
    <property type="molecule type" value="Genomic_DNA"/>
</dbReference>
<protein>
    <submittedName>
        <fullName evidence="6">DeoR family transcriptional regulator</fullName>
    </submittedName>
    <submittedName>
        <fullName evidence="5">Ribokinase</fullName>
    </submittedName>
</protein>
<dbReference type="GO" id="GO:0003700">
    <property type="term" value="F:DNA-binding transcription factor activity"/>
    <property type="evidence" value="ECO:0007669"/>
    <property type="project" value="InterPro"/>
</dbReference>
<gene>
    <name evidence="5" type="ORF">BG36_14865</name>
    <name evidence="6" type="ORF">DES43_1256</name>
</gene>
<dbReference type="Pfam" id="PF00455">
    <property type="entry name" value="DeoRC"/>
    <property type="match status" value="1"/>
</dbReference>
<dbReference type="PROSITE" id="PS00894">
    <property type="entry name" value="HTH_DEOR_1"/>
    <property type="match status" value="1"/>
</dbReference>
<dbReference type="InterPro" id="IPR036388">
    <property type="entry name" value="WH-like_DNA-bd_sf"/>
</dbReference>
<dbReference type="Proteomes" id="UP000019849">
    <property type="component" value="Unassembled WGS sequence"/>
</dbReference>
<evidence type="ECO:0000256" key="2">
    <source>
        <dbReference type="ARBA" id="ARBA00023125"/>
    </source>
</evidence>
<keyword evidence="3" id="KW-0804">Transcription</keyword>
<dbReference type="InterPro" id="IPR018356">
    <property type="entry name" value="Tscrpt_reg_HTH_DeoR_CS"/>
</dbReference>
<dbReference type="SMART" id="SM00420">
    <property type="entry name" value="HTH_DEOR"/>
    <property type="match status" value="1"/>
</dbReference>
<dbReference type="RefSeq" id="WP_036993942.1">
    <property type="nucleotide sequence ID" value="NZ_KK073903.1"/>
</dbReference>
<comment type="caution">
    <text evidence="5">The sequence shown here is derived from an EMBL/GenBank/DDBJ whole genome shotgun (WGS) entry which is preliminary data.</text>
</comment>
<dbReference type="eggNOG" id="COG1349">
    <property type="taxonomic scope" value="Bacteria"/>
</dbReference>
<dbReference type="InterPro" id="IPR036390">
    <property type="entry name" value="WH_DNA-bd_sf"/>
</dbReference>